<dbReference type="PANTHER" id="PTHR31419:SF1">
    <property type="entry name" value="PROTEIN PIN-LIKES 6"/>
    <property type="match status" value="1"/>
</dbReference>
<proteinExistence type="predicted"/>
<dbReference type="GO" id="GO:0055085">
    <property type="term" value="P:transmembrane transport"/>
    <property type="evidence" value="ECO:0007669"/>
    <property type="project" value="InterPro"/>
</dbReference>
<dbReference type="InterPro" id="IPR004776">
    <property type="entry name" value="Mem_transp_PIN-like"/>
</dbReference>
<dbReference type="EMBL" id="HBGW01026574">
    <property type="protein sequence ID" value="CAD9544415.1"/>
    <property type="molecule type" value="Transcribed_RNA"/>
</dbReference>
<dbReference type="InterPro" id="IPR038770">
    <property type="entry name" value="Na+/solute_symporter_sf"/>
</dbReference>
<feature type="transmembrane region" description="Helical" evidence="6">
    <location>
        <begin position="524"/>
        <end position="548"/>
    </location>
</feature>
<feature type="chain" id="PRO_5030756019" description="Auxin efflux carrier" evidence="7">
    <location>
        <begin position="18"/>
        <end position="556"/>
    </location>
</feature>
<feature type="compositionally biased region" description="Low complexity" evidence="5">
    <location>
        <begin position="343"/>
        <end position="359"/>
    </location>
</feature>
<dbReference type="PANTHER" id="PTHR31419">
    <property type="entry name" value="PROTEIN PIN-LIKES 2"/>
    <property type="match status" value="1"/>
</dbReference>
<evidence type="ECO:0000256" key="2">
    <source>
        <dbReference type="ARBA" id="ARBA00022692"/>
    </source>
</evidence>
<feature type="region of interest" description="Disordered" evidence="5">
    <location>
        <begin position="227"/>
        <end position="247"/>
    </location>
</feature>
<evidence type="ECO:0000256" key="4">
    <source>
        <dbReference type="ARBA" id="ARBA00023136"/>
    </source>
</evidence>
<dbReference type="AlphaFoldDB" id="A0A7S2JEE9"/>
<feature type="transmembrane region" description="Helical" evidence="6">
    <location>
        <begin position="152"/>
        <end position="170"/>
    </location>
</feature>
<gene>
    <name evidence="8" type="ORF">BRAN1462_LOCUS16901</name>
</gene>
<feature type="region of interest" description="Disordered" evidence="5">
    <location>
        <begin position="325"/>
        <end position="359"/>
    </location>
</feature>
<keyword evidence="7" id="KW-0732">Signal</keyword>
<dbReference type="GO" id="GO:0016020">
    <property type="term" value="C:membrane"/>
    <property type="evidence" value="ECO:0007669"/>
    <property type="project" value="UniProtKB-SubCell"/>
</dbReference>
<evidence type="ECO:0008006" key="9">
    <source>
        <dbReference type="Google" id="ProtNLM"/>
    </source>
</evidence>
<feature type="transmembrane region" description="Helical" evidence="6">
    <location>
        <begin position="382"/>
        <end position="400"/>
    </location>
</feature>
<evidence type="ECO:0000256" key="3">
    <source>
        <dbReference type="ARBA" id="ARBA00022989"/>
    </source>
</evidence>
<feature type="transmembrane region" description="Helical" evidence="6">
    <location>
        <begin position="420"/>
        <end position="439"/>
    </location>
</feature>
<organism evidence="8">
    <name type="scientific">Zooxanthella nutricula</name>
    <dbReference type="NCBI Taxonomy" id="1333877"/>
    <lineage>
        <taxon>Eukaryota</taxon>
        <taxon>Sar</taxon>
        <taxon>Alveolata</taxon>
        <taxon>Dinophyceae</taxon>
        <taxon>Peridiniales</taxon>
        <taxon>Peridiniales incertae sedis</taxon>
        <taxon>Zooxanthella</taxon>
    </lineage>
</organism>
<keyword evidence="3 6" id="KW-1133">Transmembrane helix</keyword>
<name>A0A7S2JEE9_9DINO</name>
<evidence type="ECO:0000256" key="6">
    <source>
        <dbReference type="SAM" id="Phobius"/>
    </source>
</evidence>
<reference evidence="8" key="1">
    <citation type="submission" date="2021-01" db="EMBL/GenBank/DDBJ databases">
        <authorList>
            <person name="Corre E."/>
            <person name="Pelletier E."/>
            <person name="Niang G."/>
            <person name="Scheremetjew M."/>
            <person name="Finn R."/>
            <person name="Kale V."/>
            <person name="Holt S."/>
            <person name="Cochrane G."/>
            <person name="Meng A."/>
            <person name="Brown T."/>
            <person name="Cohen L."/>
        </authorList>
    </citation>
    <scope>NUCLEOTIDE SEQUENCE</scope>
    <source>
        <strain evidence="8">RCC3387</strain>
    </source>
</reference>
<accession>A0A7S2JEE9</accession>
<evidence type="ECO:0000256" key="5">
    <source>
        <dbReference type="SAM" id="MobiDB-lite"/>
    </source>
</evidence>
<evidence type="ECO:0000313" key="8">
    <source>
        <dbReference type="EMBL" id="CAD9544415.1"/>
    </source>
</evidence>
<keyword evidence="4 6" id="KW-0472">Membrane</keyword>
<protein>
    <recommendedName>
        <fullName evidence="9">Auxin efflux carrier</fullName>
    </recommendedName>
</protein>
<keyword evidence="2 6" id="KW-0812">Transmembrane</keyword>
<dbReference type="Gene3D" id="1.20.1530.20">
    <property type="match status" value="1"/>
</dbReference>
<dbReference type="Pfam" id="PF03547">
    <property type="entry name" value="Mem_trans"/>
    <property type="match status" value="1"/>
</dbReference>
<feature type="transmembrane region" description="Helical" evidence="6">
    <location>
        <begin position="111"/>
        <end position="132"/>
    </location>
</feature>
<evidence type="ECO:0000256" key="1">
    <source>
        <dbReference type="ARBA" id="ARBA00004141"/>
    </source>
</evidence>
<comment type="subcellular location">
    <subcellularLocation>
        <location evidence="1">Membrane</location>
        <topology evidence="1">Multi-pass membrane protein</topology>
    </subcellularLocation>
</comment>
<dbReference type="InterPro" id="IPR039305">
    <property type="entry name" value="PILS2/6"/>
</dbReference>
<evidence type="ECO:0000256" key="7">
    <source>
        <dbReference type="SAM" id="SignalP"/>
    </source>
</evidence>
<sequence length="556" mass="57223">MSQAALLVATLTALATAAVMALAGVAATRRGMITDGGRRCLAELTLNIFVPALLFTSVVRCPDGEECPPIGEMIAEAWFLLPFPLVVVGFGVILGRLVCWGTGCPASFRRACVGAVAFANSTGMPITLLGVLGPVLREAGVLQTDPLRFQPVYLILYPVLQWSSGSYLFGLSGASQKPGQAPSTAPAASAARLEDAPAAAAAALAGAGASESAAAAAALEESGSGPTAARQFGWAATPPQPSSTERAVSLPAKFLRRSSTVLTSVPSALFQDMASRAISFMDPADLGLATEPDLAPLDVARTLGSNAGGSHDAAEDLERCCVGGAGAPRGASAHENPSERSSEASSEASPESKRTSLSSSPSRCWTLAIRGLAALHKVVKQAIVPPVLGAVLGVAVAAWPPLRALFVDIDGAGKRPPLEFAFLAMSAIGRASVPINMLVLGSNLSKGGNLRAIPCRTNLGIIATKQLVMPAITLVLIHFLSHAIPLAEDPSIALVMIIMTCTPTANNLMIMVELSGQNKEAMTACIFAQYVAAPFFMTLVVTGSLMLLQTPGFFVA</sequence>
<feature type="transmembrane region" description="Helical" evidence="6">
    <location>
        <begin position="459"/>
        <end position="480"/>
    </location>
</feature>
<feature type="transmembrane region" description="Helical" evidence="6">
    <location>
        <begin position="78"/>
        <end position="99"/>
    </location>
</feature>
<feature type="transmembrane region" description="Helical" evidence="6">
    <location>
        <begin position="492"/>
        <end position="512"/>
    </location>
</feature>
<feature type="signal peptide" evidence="7">
    <location>
        <begin position="1"/>
        <end position="17"/>
    </location>
</feature>